<dbReference type="AlphaFoldDB" id="A0A835IGH0"/>
<dbReference type="OrthoDB" id="10252740at2759"/>
<dbReference type="InterPro" id="IPR003100">
    <property type="entry name" value="PAZ_dom"/>
</dbReference>
<accession>A0A835IGH0</accession>
<evidence type="ECO:0000313" key="3">
    <source>
        <dbReference type="Proteomes" id="UP000631114"/>
    </source>
</evidence>
<protein>
    <recommendedName>
        <fullName evidence="1">PAZ domain-containing protein</fullName>
    </recommendedName>
</protein>
<feature type="domain" description="PAZ" evidence="1">
    <location>
        <begin position="1"/>
        <end position="52"/>
    </location>
</feature>
<evidence type="ECO:0000259" key="1">
    <source>
        <dbReference type="PROSITE" id="PS50821"/>
    </source>
</evidence>
<reference evidence="2 3" key="1">
    <citation type="submission" date="2020-10" db="EMBL/GenBank/DDBJ databases">
        <title>The Coptis chinensis genome and diversification of protoberbering-type alkaloids.</title>
        <authorList>
            <person name="Wang B."/>
            <person name="Shu S."/>
            <person name="Song C."/>
            <person name="Liu Y."/>
        </authorList>
    </citation>
    <scope>NUCLEOTIDE SEQUENCE [LARGE SCALE GENOMIC DNA]</scope>
    <source>
        <strain evidence="2">HL-2020</strain>
        <tissue evidence="2">Leaf</tissue>
    </source>
</reference>
<dbReference type="SUPFAM" id="SSF101690">
    <property type="entry name" value="PAZ domain"/>
    <property type="match status" value="1"/>
</dbReference>
<dbReference type="CDD" id="cd02846">
    <property type="entry name" value="PAZ_argonaute_like"/>
    <property type="match status" value="1"/>
</dbReference>
<gene>
    <name evidence="2" type="ORF">IFM89_022610</name>
</gene>
<organism evidence="2 3">
    <name type="scientific">Coptis chinensis</name>
    <dbReference type="NCBI Taxonomy" id="261450"/>
    <lineage>
        <taxon>Eukaryota</taxon>
        <taxon>Viridiplantae</taxon>
        <taxon>Streptophyta</taxon>
        <taxon>Embryophyta</taxon>
        <taxon>Tracheophyta</taxon>
        <taxon>Spermatophyta</taxon>
        <taxon>Magnoliopsida</taxon>
        <taxon>Ranunculales</taxon>
        <taxon>Ranunculaceae</taxon>
        <taxon>Coptidoideae</taxon>
        <taxon>Coptis</taxon>
    </lineage>
</organism>
<dbReference type="Gene3D" id="2.170.260.10">
    <property type="entry name" value="paz domain"/>
    <property type="match status" value="1"/>
</dbReference>
<dbReference type="PROSITE" id="PS50821">
    <property type="entry name" value="PAZ"/>
    <property type="match status" value="1"/>
</dbReference>
<comment type="caution">
    <text evidence="2">The sequence shown here is derived from an EMBL/GenBank/DDBJ whole genome shotgun (WGS) entry which is preliminary data.</text>
</comment>
<keyword evidence="3" id="KW-1185">Reference proteome</keyword>
<name>A0A835IGH0_9MAGN</name>
<dbReference type="InterPro" id="IPR036085">
    <property type="entry name" value="PAZ_dom_sf"/>
</dbReference>
<proteinExistence type="predicted"/>
<dbReference type="EMBL" id="JADFTS010000003">
    <property type="protein sequence ID" value="KAF9615283.1"/>
    <property type="molecule type" value="Genomic_DNA"/>
</dbReference>
<dbReference type="GO" id="GO:0003723">
    <property type="term" value="F:RNA binding"/>
    <property type="evidence" value="ECO:0007669"/>
    <property type="project" value="InterPro"/>
</dbReference>
<dbReference type="Pfam" id="PF02170">
    <property type="entry name" value="PAZ"/>
    <property type="match status" value="1"/>
</dbReference>
<feature type="non-terminal residue" evidence="2">
    <location>
        <position position="77"/>
    </location>
</feature>
<evidence type="ECO:0000313" key="2">
    <source>
        <dbReference type="EMBL" id="KAF9615283.1"/>
    </source>
</evidence>
<dbReference type="PANTHER" id="PTHR22891">
    <property type="entry name" value="EUKARYOTIC TRANSLATION INITIATION FACTOR 2C"/>
    <property type="match status" value="1"/>
</dbReference>
<sequence>FTVDEGGRRMSVAQYFQDKYDVKLRYGHWPALQVGSDSKPAYIPMELKYHDTSRDVRLQPRMGQWNMINAVKCLLYI</sequence>
<dbReference type="Proteomes" id="UP000631114">
    <property type="component" value="Unassembled WGS sequence"/>
</dbReference>